<evidence type="ECO:0000259" key="12">
    <source>
        <dbReference type="PROSITE" id="PS51352"/>
    </source>
</evidence>
<protein>
    <recommendedName>
        <fullName evidence="1">protein-disulfide reductase</fullName>
        <ecNumber evidence="1">1.8.1.8</ecNumber>
    </recommendedName>
</protein>
<evidence type="ECO:0000256" key="1">
    <source>
        <dbReference type="ARBA" id="ARBA00012612"/>
    </source>
</evidence>
<dbReference type="GO" id="GO:0047134">
    <property type="term" value="F:protein-disulfide reductase [NAD(P)H] activity"/>
    <property type="evidence" value="ECO:0007669"/>
    <property type="project" value="UniProtKB-EC"/>
</dbReference>
<evidence type="ECO:0000256" key="8">
    <source>
        <dbReference type="ARBA" id="ARBA00047388"/>
    </source>
</evidence>
<feature type="domain" description="Thioredoxin" evidence="12">
    <location>
        <begin position="28"/>
        <end position="186"/>
    </location>
</feature>
<dbReference type="InterPro" id="IPR052259">
    <property type="entry name" value="Nucleoredoxin-like"/>
</dbReference>
<dbReference type="AlphaFoldDB" id="A0A2Z7BFH0"/>
<dbReference type="Pfam" id="PF03107">
    <property type="entry name" value="C1_2"/>
    <property type="match status" value="1"/>
</dbReference>
<sequence length="417" mass="47042">MGEELSRINGDYMGNGNPGMGYGSVLGSLLGSKDGDFLLSPTTDQVKISYLEGKVIGIYFSANWYPPCRKFTTTLANTYEQLKKSNVDPGFEVVFVSSDEELDSFNEYRSSMPWLSIPFSATTTKRALNMRFDVESIPCLIILQPNYDDKQDSRIENGVDIINRFGARAHPFTKERLAELMEEEKERRENQTLKELLTTPERDFLVSHSVPKKVPIASLMGETIGLYFSAQWCSPGVKFTPKLASIYHKIKQQSTTSGDNDSFEIVFVSSDKDESSFDSHFHTMPWLALPFSDPTTRNLIKYFDIQSIPSLVILSPDGKTVTKQGRNLINLYEENAYPFTQVRIRSLELKNDEDAESLPKSRHHSRHGHEVTLVSDGNGGGPFICCDCDEQGFGWAYQCIECGYEVHPKCVRDVEHA</sequence>
<dbReference type="Proteomes" id="UP000250235">
    <property type="component" value="Unassembled WGS sequence"/>
</dbReference>
<dbReference type="SUPFAM" id="SSF52833">
    <property type="entry name" value="Thioredoxin-like"/>
    <property type="match status" value="2"/>
</dbReference>
<dbReference type="InterPro" id="IPR046349">
    <property type="entry name" value="C1-like_sf"/>
</dbReference>
<evidence type="ECO:0000256" key="5">
    <source>
        <dbReference type="ARBA" id="ARBA00023002"/>
    </source>
</evidence>
<organism evidence="13 14">
    <name type="scientific">Dorcoceras hygrometricum</name>
    <dbReference type="NCBI Taxonomy" id="472368"/>
    <lineage>
        <taxon>Eukaryota</taxon>
        <taxon>Viridiplantae</taxon>
        <taxon>Streptophyta</taxon>
        <taxon>Embryophyta</taxon>
        <taxon>Tracheophyta</taxon>
        <taxon>Spermatophyta</taxon>
        <taxon>Magnoliopsida</taxon>
        <taxon>eudicotyledons</taxon>
        <taxon>Gunneridae</taxon>
        <taxon>Pentapetalae</taxon>
        <taxon>asterids</taxon>
        <taxon>lamiids</taxon>
        <taxon>Lamiales</taxon>
        <taxon>Gesneriaceae</taxon>
        <taxon>Didymocarpoideae</taxon>
        <taxon>Trichosporeae</taxon>
        <taxon>Loxocarpinae</taxon>
        <taxon>Dorcoceras</taxon>
    </lineage>
</organism>
<comment type="catalytic activity">
    <reaction evidence="9">
        <text>[protein]-dithiol + NADP(+) = [protein]-disulfide + NADPH + H(+)</text>
        <dbReference type="Rhea" id="RHEA:18753"/>
        <dbReference type="Rhea" id="RHEA-COMP:10593"/>
        <dbReference type="Rhea" id="RHEA-COMP:10594"/>
        <dbReference type="ChEBI" id="CHEBI:15378"/>
        <dbReference type="ChEBI" id="CHEBI:29950"/>
        <dbReference type="ChEBI" id="CHEBI:50058"/>
        <dbReference type="ChEBI" id="CHEBI:57783"/>
        <dbReference type="ChEBI" id="CHEBI:58349"/>
        <dbReference type="EC" id="1.8.1.8"/>
    </reaction>
</comment>
<keyword evidence="14" id="KW-1185">Reference proteome</keyword>
<dbReference type="PROSITE" id="PS51352">
    <property type="entry name" value="THIOREDOXIN_2"/>
    <property type="match status" value="1"/>
</dbReference>
<evidence type="ECO:0000313" key="14">
    <source>
        <dbReference type="Proteomes" id="UP000250235"/>
    </source>
</evidence>
<dbReference type="EMBL" id="KV006333">
    <property type="protein sequence ID" value="KZV33174.1"/>
    <property type="molecule type" value="Genomic_DNA"/>
</dbReference>
<comment type="similarity">
    <text evidence="7">Belongs to the nucleoredoxin family.</text>
</comment>
<dbReference type="EC" id="1.8.1.8" evidence="1"/>
<dbReference type="InterPro" id="IPR002219">
    <property type="entry name" value="PKC_DAG/PE"/>
</dbReference>
<proteinExistence type="inferred from homology"/>
<accession>A0A2Z7BFH0</accession>
<reference evidence="13 14" key="1">
    <citation type="journal article" date="2015" name="Proc. Natl. Acad. Sci. U.S.A.">
        <title>The resurrection genome of Boea hygrometrica: A blueprint for survival of dehydration.</title>
        <authorList>
            <person name="Xiao L."/>
            <person name="Yang G."/>
            <person name="Zhang L."/>
            <person name="Yang X."/>
            <person name="Zhao S."/>
            <person name="Ji Z."/>
            <person name="Zhou Q."/>
            <person name="Hu M."/>
            <person name="Wang Y."/>
            <person name="Chen M."/>
            <person name="Xu Y."/>
            <person name="Jin H."/>
            <person name="Xiao X."/>
            <person name="Hu G."/>
            <person name="Bao F."/>
            <person name="Hu Y."/>
            <person name="Wan P."/>
            <person name="Li L."/>
            <person name="Deng X."/>
            <person name="Kuang T."/>
            <person name="Xiang C."/>
            <person name="Zhu J.K."/>
            <person name="Oliver M.J."/>
            <person name="He Y."/>
        </authorList>
    </citation>
    <scope>NUCLEOTIDE SEQUENCE [LARGE SCALE GENOMIC DNA]</scope>
    <source>
        <strain evidence="14">cv. XS01</strain>
    </source>
</reference>
<evidence type="ECO:0000256" key="4">
    <source>
        <dbReference type="ARBA" id="ARBA00022833"/>
    </source>
</evidence>
<evidence type="ECO:0000256" key="9">
    <source>
        <dbReference type="ARBA" id="ARBA00047804"/>
    </source>
</evidence>
<dbReference type="PANTHER" id="PTHR13871">
    <property type="entry name" value="THIOREDOXIN"/>
    <property type="match status" value="1"/>
</dbReference>
<evidence type="ECO:0000256" key="2">
    <source>
        <dbReference type="ARBA" id="ARBA00022723"/>
    </source>
</evidence>
<name>A0A2Z7BFH0_9LAMI</name>
<gene>
    <name evidence="13" type="ORF">F511_18190</name>
</gene>
<evidence type="ECO:0000256" key="6">
    <source>
        <dbReference type="ARBA" id="ARBA00023027"/>
    </source>
</evidence>
<evidence type="ECO:0000256" key="10">
    <source>
        <dbReference type="SAM" id="MobiDB-lite"/>
    </source>
</evidence>
<dbReference type="Gene3D" id="3.40.30.10">
    <property type="entry name" value="Glutaredoxin"/>
    <property type="match status" value="2"/>
</dbReference>
<dbReference type="InterPro" id="IPR012336">
    <property type="entry name" value="Thioredoxin-like_fold"/>
</dbReference>
<keyword evidence="2" id="KW-0479">Metal-binding</keyword>
<dbReference type="GO" id="GO:0046872">
    <property type="term" value="F:metal ion binding"/>
    <property type="evidence" value="ECO:0007669"/>
    <property type="project" value="UniProtKB-KW"/>
</dbReference>
<evidence type="ECO:0000256" key="3">
    <source>
        <dbReference type="ARBA" id="ARBA00022737"/>
    </source>
</evidence>
<evidence type="ECO:0000313" key="13">
    <source>
        <dbReference type="EMBL" id="KZV33174.1"/>
    </source>
</evidence>
<feature type="region of interest" description="Disordered" evidence="10">
    <location>
        <begin position="353"/>
        <end position="372"/>
    </location>
</feature>
<evidence type="ECO:0000256" key="7">
    <source>
        <dbReference type="ARBA" id="ARBA00025782"/>
    </source>
</evidence>
<evidence type="ECO:0000259" key="11">
    <source>
        <dbReference type="PROSITE" id="PS50081"/>
    </source>
</evidence>
<keyword evidence="6" id="KW-0520">NAD</keyword>
<keyword evidence="5" id="KW-0560">Oxidoreductase</keyword>
<dbReference type="OrthoDB" id="409136at2759"/>
<feature type="domain" description="Phorbol-ester/DAG-type" evidence="11">
    <location>
        <begin position="368"/>
        <end position="417"/>
    </location>
</feature>
<dbReference type="PROSITE" id="PS50081">
    <property type="entry name" value="ZF_DAG_PE_2"/>
    <property type="match status" value="1"/>
</dbReference>
<dbReference type="Pfam" id="PF13905">
    <property type="entry name" value="Thioredoxin_8"/>
    <property type="match status" value="2"/>
</dbReference>
<keyword evidence="4" id="KW-0862">Zinc</keyword>
<dbReference type="SUPFAM" id="SSF57889">
    <property type="entry name" value="Cysteine-rich domain"/>
    <property type="match status" value="1"/>
</dbReference>
<dbReference type="InterPro" id="IPR004146">
    <property type="entry name" value="DC1"/>
</dbReference>
<dbReference type="InterPro" id="IPR036249">
    <property type="entry name" value="Thioredoxin-like_sf"/>
</dbReference>
<dbReference type="InterPro" id="IPR013766">
    <property type="entry name" value="Thioredoxin_domain"/>
</dbReference>
<keyword evidence="3" id="KW-0677">Repeat</keyword>
<dbReference type="PANTHER" id="PTHR13871:SF7">
    <property type="entry name" value="NUCLEOREDOXIN 2-RELATED"/>
    <property type="match status" value="1"/>
</dbReference>
<comment type="catalytic activity">
    <reaction evidence="8">
        <text>[protein]-dithiol + NAD(+) = [protein]-disulfide + NADH + H(+)</text>
        <dbReference type="Rhea" id="RHEA:18749"/>
        <dbReference type="Rhea" id="RHEA-COMP:10593"/>
        <dbReference type="Rhea" id="RHEA-COMP:10594"/>
        <dbReference type="ChEBI" id="CHEBI:15378"/>
        <dbReference type="ChEBI" id="CHEBI:29950"/>
        <dbReference type="ChEBI" id="CHEBI:50058"/>
        <dbReference type="ChEBI" id="CHEBI:57540"/>
        <dbReference type="ChEBI" id="CHEBI:57945"/>
        <dbReference type="EC" id="1.8.1.8"/>
    </reaction>
</comment>